<evidence type="ECO:0000313" key="6">
    <source>
        <dbReference type="Proteomes" id="UP001307889"/>
    </source>
</evidence>
<name>A0ABN7B1Y4_9HEMI</name>
<dbReference type="InterPro" id="IPR039353">
    <property type="entry name" value="TF_Adf1"/>
</dbReference>
<proteinExistence type="predicted"/>
<dbReference type="PANTHER" id="PTHR12243:SF69">
    <property type="entry name" value="SI:CH73-59F11.3"/>
    <property type="match status" value="1"/>
</dbReference>
<evidence type="ECO:0000256" key="2">
    <source>
        <dbReference type="SAM" id="MobiDB-lite"/>
    </source>
</evidence>
<dbReference type="Pfam" id="PF10545">
    <property type="entry name" value="MADF_DNA_bdg"/>
    <property type="match status" value="1"/>
</dbReference>
<protein>
    <submittedName>
        <fullName evidence="5">BESS motif</fullName>
    </submittedName>
</protein>
<dbReference type="PROSITE" id="PS51031">
    <property type="entry name" value="BESS"/>
    <property type="match status" value="1"/>
</dbReference>
<dbReference type="InterPro" id="IPR006578">
    <property type="entry name" value="MADF-dom"/>
</dbReference>
<evidence type="ECO:0000313" key="5">
    <source>
        <dbReference type="EMBL" id="BES98424.1"/>
    </source>
</evidence>
<dbReference type="PROSITE" id="PS51029">
    <property type="entry name" value="MADF"/>
    <property type="match status" value="1"/>
</dbReference>
<dbReference type="Proteomes" id="UP001307889">
    <property type="component" value="Chromosome 9"/>
</dbReference>
<keyword evidence="6" id="KW-1185">Reference proteome</keyword>
<evidence type="ECO:0000259" key="4">
    <source>
        <dbReference type="PROSITE" id="PS51031"/>
    </source>
</evidence>
<comment type="subcellular location">
    <subcellularLocation>
        <location evidence="1">Nucleus</location>
    </subcellularLocation>
</comment>
<feature type="region of interest" description="Disordered" evidence="2">
    <location>
        <begin position="124"/>
        <end position="164"/>
    </location>
</feature>
<gene>
    <name evidence="5" type="ORF">NTJ_11238</name>
</gene>
<sequence>MRMERAYTKAMMNTPKLINEVYTRPPLWNTEIVSGKETNDRLWKEVAVMLGVNVKDVRVKWKNLKDNFRKEMKKTIENGPSYVPAWRHYNRLLFLTDVLLKSNRISYGSDEMSYGITIDLPKVESEDSQPDQDSQDTQNLQPSTSSPKRKRESEQDDKEIPIGPQILTNLASQYPYNPWEFSNADEDYHFFMSLIPHMKTFSSLQKLRIRNKIQQILIEEMEEGSTRSRANSSSGP</sequence>
<evidence type="ECO:0000256" key="1">
    <source>
        <dbReference type="PROSITE-ProRule" id="PRU00371"/>
    </source>
</evidence>
<dbReference type="SMART" id="SM00595">
    <property type="entry name" value="MADF"/>
    <property type="match status" value="1"/>
</dbReference>
<accession>A0ABN7B1Y4</accession>
<keyword evidence="1" id="KW-0539">Nucleus</keyword>
<dbReference type="Pfam" id="PF02944">
    <property type="entry name" value="BESS"/>
    <property type="match status" value="1"/>
</dbReference>
<dbReference type="PANTHER" id="PTHR12243">
    <property type="entry name" value="MADF DOMAIN TRANSCRIPTION FACTOR"/>
    <property type="match status" value="1"/>
</dbReference>
<feature type="domain" description="BESS" evidence="4">
    <location>
        <begin position="184"/>
        <end position="223"/>
    </location>
</feature>
<reference evidence="5 6" key="1">
    <citation type="submission" date="2023-09" db="EMBL/GenBank/DDBJ databases">
        <title>Nesidiocoris tenuis whole genome shotgun sequence.</title>
        <authorList>
            <person name="Shibata T."/>
            <person name="Shimoda M."/>
            <person name="Kobayashi T."/>
            <person name="Uehara T."/>
        </authorList>
    </citation>
    <scope>NUCLEOTIDE SEQUENCE [LARGE SCALE GENOMIC DNA]</scope>
    <source>
        <strain evidence="5 6">Japan</strain>
    </source>
</reference>
<evidence type="ECO:0000259" key="3">
    <source>
        <dbReference type="PROSITE" id="PS51029"/>
    </source>
</evidence>
<dbReference type="EMBL" id="AP028917">
    <property type="protein sequence ID" value="BES98424.1"/>
    <property type="molecule type" value="Genomic_DNA"/>
</dbReference>
<organism evidence="5 6">
    <name type="scientific">Nesidiocoris tenuis</name>
    <dbReference type="NCBI Taxonomy" id="355587"/>
    <lineage>
        <taxon>Eukaryota</taxon>
        <taxon>Metazoa</taxon>
        <taxon>Ecdysozoa</taxon>
        <taxon>Arthropoda</taxon>
        <taxon>Hexapoda</taxon>
        <taxon>Insecta</taxon>
        <taxon>Pterygota</taxon>
        <taxon>Neoptera</taxon>
        <taxon>Paraneoptera</taxon>
        <taxon>Hemiptera</taxon>
        <taxon>Heteroptera</taxon>
        <taxon>Panheteroptera</taxon>
        <taxon>Cimicomorpha</taxon>
        <taxon>Miridae</taxon>
        <taxon>Dicyphina</taxon>
        <taxon>Nesidiocoris</taxon>
    </lineage>
</organism>
<feature type="domain" description="MADF" evidence="3">
    <location>
        <begin position="16"/>
        <end position="100"/>
    </location>
</feature>
<dbReference type="InterPro" id="IPR004210">
    <property type="entry name" value="BESS_motif"/>
</dbReference>